<protein>
    <submittedName>
        <fullName evidence="2">Unannotated protein</fullName>
    </submittedName>
</protein>
<dbReference type="AlphaFoldDB" id="A0A6J6HD04"/>
<organism evidence="2">
    <name type="scientific">freshwater metagenome</name>
    <dbReference type="NCBI Taxonomy" id="449393"/>
    <lineage>
        <taxon>unclassified sequences</taxon>
        <taxon>metagenomes</taxon>
        <taxon>ecological metagenomes</taxon>
    </lineage>
</organism>
<proteinExistence type="predicted"/>
<evidence type="ECO:0000313" key="2">
    <source>
        <dbReference type="EMBL" id="CAB4609789.1"/>
    </source>
</evidence>
<dbReference type="EMBL" id="CAEZUO010000056">
    <property type="protein sequence ID" value="CAB4609789.1"/>
    <property type="molecule type" value="Genomic_DNA"/>
</dbReference>
<gene>
    <name evidence="2" type="ORF">UFOPK1827_01193</name>
</gene>
<name>A0A6J6HD04_9ZZZZ</name>
<sequence length="288" mass="30066">MRLSRFLFPVALLAAAALIATFMRLPLTSTAESSASTVESLPSPTTQDPETIPHDHAAVADDAAHDHTSVADVSSTGSGHQHSNASMSGSEAAATVEHAHDPGTPAALPSGPIVSVSDPRLSPAQQDAASRLLISSRSSIASFPNTTALAAGGYVSVGDNSSGLQHWVNDAYMHDGREIDPTHIESFVVNVSSGRTVGAMYTLEPGKTMANVPNIAGELTTWHVHQTICFSNTQIWRFVSFATNNSCPNGSSPRVVPPMMHVWSDDPPCGPFVGTEGHGTTSCAAHAH</sequence>
<feature type="compositionally biased region" description="Polar residues" evidence="1">
    <location>
        <begin position="74"/>
        <end position="89"/>
    </location>
</feature>
<feature type="compositionally biased region" description="Basic and acidic residues" evidence="1">
    <location>
        <begin position="51"/>
        <end position="69"/>
    </location>
</feature>
<feature type="region of interest" description="Disordered" evidence="1">
    <location>
        <begin position="33"/>
        <end position="122"/>
    </location>
</feature>
<reference evidence="2" key="1">
    <citation type="submission" date="2020-05" db="EMBL/GenBank/DDBJ databases">
        <authorList>
            <person name="Chiriac C."/>
            <person name="Salcher M."/>
            <person name="Ghai R."/>
            <person name="Kavagutti S V."/>
        </authorList>
    </citation>
    <scope>NUCLEOTIDE SEQUENCE</scope>
</reference>
<evidence type="ECO:0000256" key="1">
    <source>
        <dbReference type="SAM" id="MobiDB-lite"/>
    </source>
</evidence>
<accession>A0A6J6HD04</accession>